<dbReference type="AlphaFoldDB" id="A0A9I9EKG4"/>
<dbReference type="Gramene" id="MELO3C035044.2.1">
    <property type="protein sequence ID" value="MELO3C035044.2.1"/>
    <property type="gene ID" value="MELO3C035044.2"/>
</dbReference>
<feature type="region of interest" description="Disordered" evidence="1">
    <location>
        <begin position="126"/>
        <end position="147"/>
    </location>
</feature>
<sequence length="182" mass="21206">MHDNLLKIKLAAVRQIEMGKAYNLGGSSPLIVSVCHDCENFEHDYFINQRHLWLLGDSGTERGHDWRSRNLSVGGNIYYFVIDVIFKQFENLLSNLKVSSNCRSSWQYNTKLRKFQVKKHDPRTSVNSVHQTNSIKNSPKRTRTTTKVDPLYSGRKIRLWDLKEEGIEKAIYLNLINVYVFT</sequence>
<protein>
    <submittedName>
        <fullName evidence="2">Uncharacterized protein</fullName>
    </submittedName>
</protein>
<evidence type="ECO:0000256" key="1">
    <source>
        <dbReference type="SAM" id="MobiDB-lite"/>
    </source>
</evidence>
<dbReference type="EnsemblPlants" id="MELO3C035044.2.1">
    <property type="protein sequence ID" value="MELO3C035044.2.1"/>
    <property type="gene ID" value="MELO3C035044.2"/>
</dbReference>
<proteinExistence type="predicted"/>
<accession>A0A9I9EKG4</accession>
<evidence type="ECO:0000313" key="2">
    <source>
        <dbReference type="EnsemblPlants" id="MELO3C035044.2.1"/>
    </source>
</evidence>
<reference evidence="2" key="1">
    <citation type="submission" date="2023-03" db="UniProtKB">
        <authorList>
            <consortium name="EnsemblPlants"/>
        </authorList>
    </citation>
    <scope>IDENTIFICATION</scope>
</reference>
<organism evidence="2">
    <name type="scientific">Cucumis melo</name>
    <name type="common">Muskmelon</name>
    <dbReference type="NCBI Taxonomy" id="3656"/>
    <lineage>
        <taxon>Eukaryota</taxon>
        <taxon>Viridiplantae</taxon>
        <taxon>Streptophyta</taxon>
        <taxon>Embryophyta</taxon>
        <taxon>Tracheophyta</taxon>
        <taxon>Spermatophyta</taxon>
        <taxon>Magnoliopsida</taxon>
        <taxon>eudicotyledons</taxon>
        <taxon>Gunneridae</taxon>
        <taxon>Pentapetalae</taxon>
        <taxon>rosids</taxon>
        <taxon>fabids</taxon>
        <taxon>Cucurbitales</taxon>
        <taxon>Cucurbitaceae</taxon>
        <taxon>Benincaseae</taxon>
        <taxon>Cucumis</taxon>
    </lineage>
</organism>
<feature type="compositionally biased region" description="Polar residues" evidence="1">
    <location>
        <begin position="126"/>
        <end position="137"/>
    </location>
</feature>
<name>A0A9I9EKG4_CUCME</name>